<feature type="region of interest" description="Disordered" evidence="14">
    <location>
        <begin position="1"/>
        <end position="65"/>
    </location>
</feature>
<keyword evidence="10 13" id="KW-0067">ATP-binding</keyword>
<comment type="catalytic activity">
    <reaction evidence="11">
        <text>L-threonyl-[protein] + ATP = O-phospho-L-threonyl-[protein] + ADP + H(+)</text>
        <dbReference type="Rhea" id="RHEA:46608"/>
        <dbReference type="Rhea" id="RHEA-COMP:11060"/>
        <dbReference type="Rhea" id="RHEA-COMP:11605"/>
        <dbReference type="ChEBI" id="CHEBI:15378"/>
        <dbReference type="ChEBI" id="CHEBI:30013"/>
        <dbReference type="ChEBI" id="CHEBI:30616"/>
        <dbReference type="ChEBI" id="CHEBI:61977"/>
        <dbReference type="ChEBI" id="CHEBI:456216"/>
        <dbReference type="EC" id="2.7.11.1"/>
    </reaction>
</comment>
<feature type="binding site" evidence="13">
    <location>
        <position position="138"/>
    </location>
    <ligand>
        <name>ATP</name>
        <dbReference type="ChEBI" id="CHEBI:30616"/>
    </ligand>
</feature>
<feature type="region of interest" description="Disordered" evidence="14">
    <location>
        <begin position="943"/>
        <end position="966"/>
    </location>
</feature>
<dbReference type="InterPro" id="IPR017441">
    <property type="entry name" value="Protein_kinase_ATP_BS"/>
</dbReference>
<feature type="binding site" evidence="13">
    <location>
        <position position="522"/>
    </location>
    <ligand>
        <name>ATP</name>
        <dbReference type="ChEBI" id="CHEBI:30616"/>
    </ligand>
</feature>
<feature type="compositionally biased region" description="Low complexity" evidence="14">
    <location>
        <begin position="1012"/>
        <end position="1022"/>
    </location>
</feature>
<feature type="compositionally biased region" description="Gly residues" evidence="14">
    <location>
        <begin position="39"/>
        <end position="48"/>
    </location>
</feature>
<evidence type="ECO:0000313" key="17">
    <source>
        <dbReference type="EMBL" id="KAL3090531.1"/>
    </source>
</evidence>
<dbReference type="InterPro" id="IPR000961">
    <property type="entry name" value="AGC-kinase_C"/>
</dbReference>
<evidence type="ECO:0000256" key="7">
    <source>
        <dbReference type="ARBA" id="ARBA00022737"/>
    </source>
</evidence>
<keyword evidence="9" id="KW-0418">Kinase</keyword>
<dbReference type="PROSITE" id="PS51285">
    <property type="entry name" value="AGC_KINASE_CTER"/>
    <property type="match status" value="1"/>
</dbReference>
<dbReference type="Proteomes" id="UP001620645">
    <property type="component" value="Unassembled WGS sequence"/>
</dbReference>
<evidence type="ECO:0000256" key="12">
    <source>
        <dbReference type="ARBA" id="ARBA00048679"/>
    </source>
</evidence>
<dbReference type="GO" id="GO:0005524">
    <property type="term" value="F:ATP binding"/>
    <property type="evidence" value="ECO:0007669"/>
    <property type="project" value="UniProtKB-UniRule"/>
</dbReference>
<evidence type="ECO:0000313" key="18">
    <source>
        <dbReference type="Proteomes" id="UP001620645"/>
    </source>
</evidence>
<evidence type="ECO:0000256" key="6">
    <source>
        <dbReference type="ARBA" id="ARBA00022679"/>
    </source>
</evidence>
<dbReference type="PANTHER" id="PTHR24351">
    <property type="entry name" value="RIBOSOMAL PROTEIN S6 KINASE"/>
    <property type="match status" value="1"/>
</dbReference>
<comment type="catalytic activity">
    <reaction evidence="12">
        <text>L-seryl-[protein] + ATP = O-phospho-L-seryl-[protein] + ADP + H(+)</text>
        <dbReference type="Rhea" id="RHEA:17989"/>
        <dbReference type="Rhea" id="RHEA-COMP:9863"/>
        <dbReference type="Rhea" id="RHEA-COMP:11604"/>
        <dbReference type="ChEBI" id="CHEBI:15378"/>
        <dbReference type="ChEBI" id="CHEBI:29999"/>
        <dbReference type="ChEBI" id="CHEBI:30616"/>
        <dbReference type="ChEBI" id="CHEBI:83421"/>
        <dbReference type="ChEBI" id="CHEBI:456216"/>
        <dbReference type="EC" id="2.7.11.1"/>
    </reaction>
</comment>
<evidence type="ECO:0000256" key="4">
    <source>
        <dbReference type="ARBA" id="ARBA00022527"/>
    </source>
</evidence>
<feature type="domain" description="AGC-kinase C-terminal" evidence="16">
    <location>
        <begin position="393"/>
        <end position="463"/>
    </location>
</feature>
<evidence type="ECO:0000259" key="16">
    <source>
        <dbReference type="PROSITE" id="PS51285"/>
    </source>
</evidence>
<comment type="cofactor">
    <cofactor evidence="1">
        <name>Mg(2+)</name>
        <dbReference type="ChEBI" id="CHEBI:18420"/>
    </cofactor>
</comment>
<evidence type="ECO:0000256" key="2">
    <source>
        <dbReference type="ARBA" id="ARBA00009804"/>
    </source>
</evidence>
<keyword evidence="18" id="KW-1185">Reference proteome</keyword>
<comment type="similarity">
    <text evidence="2">Belongs to the protein kinase superfamily. AGC Ser/Thr protein kinase family. S6 kinase subfamily.</text>
</comment>
<sequence length="1040" mass="113874">MPELPNLKMASLQMPCCPPSTSASASSANTTTSTSSMEPGGGGGGGGTDAESEQSQQNNGLLAKKDQQAQDFAQILASDDDDFKWWTNIDGDDQQQQQQKVSMENFALIRVLGKGAYGKVFLVRKVGGHDSGRYYAMKVLKKTRVSQKQKTLEHTMSERKVLERLKGLPFLVNMVYAFQTDTKLHIVMEFVRGGELFTHLCKRKKFDMNTTRGLLAEMTCALQHVHAAGVIYRDLKLENILLDDQGHVKLTDFGLSKAFEQYNQQQQQQQQEQDNATGDTAAAQLTKSYCGTIEYMPPEIVRRQPEGYGQCADWWSFGVIAFELLTGCSPFTVDGNQNSTEDIARRILTKKVPYPKWMDRTARDFIGQLLNRDPKLRLGARGAAEVKKHQFFDGTDWEAVERRQTPGPIKPSMAGCVADVENFAAEFTAQTPLFSPADKPPPEFHTFFSGYSFVSPSVIFASDNVIGQECLESSVRLLSAQSSPFFANYRLDITAQGLLGKGSFSICRKCERIADGRQFAVKIVSQRFAHQARREVRVLEALQPHSHIVPLVDAMSDAFHHYIVLELLEGGELLQRLRRMEKFTELQAAEIMAQLVAAVKHMHDRDIVHRDLKPENILFERDGPDDAKPKLRLVDFGFARILPRPAAIGSTMGSQSLITPLCGTLHYAAPEVLDIEDELPQYNEQCDLWSLGVVLFTMLSGKVPFHAKSQAESAAEIIARIRAADFSFSDPVWSMVSQSAKDLITGLLTVDPTRRLSLAQLGANPWLQSVSTTTDDGTVPDGGAGGGGGGGGTELPTPTILPSSADATFNATLSAFLHANREGFQLMDVQTAPLLVKRRGMKRQRGPDTTATTASGSGGTAAGANDGGGSGAERMEQCTANNTNNNNSMSMTTATTLCTVSECPELTMNMNSSGGDQHHQQQQQQKFKRRPTTLNLFGTVGEMEQQQQQHEHQQPQGTPNSAAFTEYRDTKPPYLKYSRDDFTRAECGGSGATVDQQQRIGGATSGMVNDQSSGCSSLSGASTVRLSNDSNESQCSAADQ</sequence>
<feature type="compositionally biased region" description="Polar residues" evidence="14">
    <location>
        <begin position="1024"/>
        <end position="1040"/>
    </location>
</feature>
<evidence type="ECO:0000256" key="1">
    <source>
        <dbReference type="ARBA" id="ARBA00001946"/>
    </source>
</evidence>
<dbReference type="Pfam" id="PF00069">
    <property type="entry name" value="Pkinase"/>
    <property type="match status" value="2"/>
</dbReference>
<dbReference type="AlphaFoldDB" id="A0ABD2JIT1"/>
<dbReference type="PROSITE" id="PS00107">
    <property type="entry name" value="PROTEIN_KINASE_ATP"/>
    <property type="match status" value="2"/>
</dbReference>
<organism evidence="17 18">
    <name type="scientific">Heterodera schachtii</name>
    <name type="common">Sugarbeet cyst nematode worm</name>
    <name type="synonym">Tylenchus schachtii</name>
    <dbReference type="NCBI Taxonomy" id="97005"/>
    <lineage>
        <taxon>Eukaryota</taxon>
        <taxon>Metazoa</taxon>
        <taxon>Ecdysozoa</taxon>
        <taxon>Nematoda</taxon>
        <taxon>Chromadorea</taxon>
        <taxon>Rhabditida</taxon>
        <taxon>Tylenchina</taxon>
        <taxon>Tylenchomorpha</taxon>
        <taxon>Tylenchoidea</taxon>
        <taxon>Heteroderidae</taxon>
        <taxon>Heteroderinae</taxon>
        <taxon>Heterodera</taxon>
    </lineage>
</organism>
<proteinExistence type="inferred from homology"/>
<evidence type="ECO:0000256" key="11">
    <source>
        <dbReference type="ARBA" id="ARBA00047899"/>
    </source>
</evidence>
<dbReference type="PROSITE" id="PS00108">
    <property type="entry name" value="PROTEIN_KINASE_ST"/>
    <property type="match status" value="2"/>
</dbReference>
<evidence type="ECO:0000256" key="3">
    <source>
        <dbReference type="ARBA" id="ARBA00012513"/>
    </source>
</evidence>
<feature type="compositionally biased region" description="Low complexity" evidence="14">
    <location>
        <begin position="20"/>
        <end position="36"/>
    </location>
</feature>
<evidence type="ECO:0000256" key="5">
    <source>
        <dbReference type="ARBA" id="ARBA00022553"/>
    </source>
</evidence>
<feature type="region of interest" description="Disordered" evidence="14">
    <location>
        <begin position="988"/>
        <end position="1040"/>
    </location>
</feature>
<evidence type="ECO:0000256" key="14">
    <source>
        <dbReference type="SAM" id="MobiDB-lite"/>
    </source>
</evidence>
<evidence type="ECO:0000259" key="15">
    <source>
        <dbReference type="PROSITE" id="PS50011"/>
    </source>
</evidence>
<evidence type="ECO:0000256" key="13">
    <source>
        <dbReference type="PROSITE-ProRule" id="PRU10141"/>
    </source>
</evidence>
<dbReference type="InterPro" id="IPR008271">
    <property type="entry name" value="Ser/Thr_kinase_AS"/>
</dbReference>
<dbReference type="FunFam" id="3.30.200.20:FF:000686">
    <property type="entry name" value="Ribosomal protein S6 kinase"/>
    <property type="match status" value="1"/>
</dbReference>
<dbReference type="InterPro" id="IPR000719">
    <property type="entry name" value="Prot_kinase_dom"/>
</dbReference>
<dbReference type="SMART" id="SM00133">
    <property type="entry name" value="S_TK_X"/>
    <property type="match status" value="1"/>
</dbReference>
<dbReference type="Gene3D" id="3.30.200.20">
    <property type="entry name" value="Phosphorylase Kinase, domain 1"/>
    <property type="match status" value="2"/>
</dbReference>
<evidence type="ECO:0000256" key="8">
    <source>
        <dbReference type="ARBA" id="ARBA00022741"/>
    </source>
</evidence>
<accession>A0ABD2JIT1</accession>
<keyword evidence="6" id="KW-0808">Transferase</keyword>
<comment type="caution">
    <text evidence="17">The sequence shown here is derived from an EMBL/GenBank/DDBJ whole genome shotgun (WGS) entry which is preliminary data.</text>
</comment>
<feature type="domain" description="Protein kinase" evidence="15">
    <location>
        <begin position="493"/>
        <end position="767"/>
    </location>
</feature>
<gene>
    <name evidence="17" type="ORF">niasHS_005443</name>
</gene>
<feature type="region of interest" description="Disordered" evidence="14">
    <location>
        <begin position="769"/>
        <end position="803"/>
    </location>
</feature>
<reference evidence="17 18" key="1">
    <citation type="submission" date="2024-10" db="EMBL/GenBank/DDBJ databases">
        <authorList>
            <person name="Kim D."/>
        </authorList>
    </citation>
    <scope>NUCLEOTIDE SEQUENCE [LARGE SCALE GENOMIC DNA]</scope>
    <source>
        <strain evidence="17">Taebaek</strain>
    </source>
</reference>
<dbReference type="EMBL" id="JBICCN010000142">
    <property type="protein sequence ID" value="KAL3090531.1"/>
    <property type="molecule type" value="Genomic_DNA"/>
</dbReference>
<protein>
    <recommendedName>
        <fullName evidence="3">non-specific serine/threonine protein kinase</fullName>
        <ecNumber evidence="3">2.7.11.1</ecNumber>
    </recommendedName>
</protein>
<keyword evidence="8 13" id="KW-0547">Nucleotide-binding</keyword>
<evidence type="ECO:0000256" key="10">
    <source>
        <dbReference type="ARBA" id="ARBA00022840"/>
    </source>
</evidence>
<dbReference type="EC" id="2.7.11.1" evidence="3"/>
<dbReference type="SMART" id="SM00220">
    <property type="entry name" value="S_TKc"/>
    <property type="match status" value="2"/>
</dbReference>
<dbReference type="PROSITE" id="PS50011">
    <property type="entry name" value="PROTEIN_KINASE_DOM"/>
    <property type="match status" value="2"/>
</dbReference>
<dbReference type="SUPFAM" id="SSF56112">
    <property type="entry name" value="Protein kinase-like (PK-like)"/>
    <property type="match status" value="2"/>
</dbReference>
<dbReference type="InterPro" id="IPR011009">
    <property type="entry name" value="Kinase-like_dom_sf"/>
</dbReference>
<feature type="compositionally biased region" description="Gly residues" evidence="14">
    <location>
        <begin position="780"/>
        <end position="793"/>
    </location>
</feature>
<dbReference type="Gene3D" id="1.10.510.10">
    <property type="entry name" value="Transferase(Phosphotransferase) domain 1"/>
    <property type="match status" value="2"/>
</dbReference>
<feature type="domain" description="Protein kinase" evidence="15">
    <location>
        <begin position="106"/>
        <end position="392"/>
    </location>
</feature>
<dbReference type="GO" id="GO:0004674">
    <property type="term" value="F:protein serine/threonine kinase activity"/>
    <property type="evidence" value="ECO:0007669"/>
    <property type="project" value="UniProtKB-KW"/>
</dbReference>
<keyword evidence="5" id="KW-0597">Phosphoprotein</keyword>
<dbReference type="FunFam" id="1.10.510.10:FF:000109">
    <property type="entry name" value="Ribosomal protein S6 kinase"/>
    <property type="match status" value="1"/>
</dbReference>
<keyword evidence="4" id="KW-0723">Serine/threonine-protein kinase</keyword>
<feature type="region of interest" description="Disordered" evidence="14">
    <location>
        <begin position="837"/>
        <end position="889"/>
    </location>
</feature>
<evidence type="ECO:0000256" key="9">
    <source>
        <dbReference type="ARBA" id="ARBA00022777"/>
    </source>
</evidence>
<dbReference type="FunFam" id="1.10.510.10:FF:000157">
    <property type="entry name" value="Ribosomal protein S6 kinase"/>
    <property type="match status" value="1"/>
</dbReference>
<name>A0ABD2JIT1_HETSC</name>
<feature type="compositionally biased region" description="Low complexity" evidence="14">
    <location>
        <begin position="879"/>
        <end position="889"/>
    </location>
</feature>
<keyword evidence="7" id="KW-0677">Repeat</keyword>
<feature type="region of interest" description="Disordered" evidence="14">
    <location>
        <begin position="909"/>
        <end position="928"/>
    </location>
</feature>
<feature type="compositionally biased region" description="Gly residues" evidence="14">
    <location>
        <begin position="856"/>
        <end position="871"/>
    </location>
</feature>